<dbReference type="CDD" id="cd14256">
    <property type="entry name" value="Dockerin_I"/>
    <property type="match status" value="1"/>
</dbReference>
<accession>G8LY66</accession>
<dbReference type="InterPro" id="IPR036439">
    <property type="entry name" value="Dockerin_dom_sf"/>
</dbReference>
<keyword evidence="12" id="KW-1185">Reference proteome</keyword>
<name>G8LY66_ACECE</name>
<comment type="similarity">
    <text evidence="8">Belongs to the glycosyl hydrolase 5 (cellulase A) family.</text>
</comment>
<dbReference type="InterPro" id="IPR016134">
    <property type="entry name" value="Dockerin_dom"/>
</dbReference>
<evidence type="ECO:0000313" key="11">
    <source>
        <dbReference type="EMBL" id="AEV67797.1"/>
    </source>
</evidence>
<evidence type="ECO:0000256" key="4">
    <source>
        <dbReference type="ARBA" id="ARBA00023001"/>
    </source>
</evidence>
<dbReference type="InterPro" id="IPR018087">
    <property type="entry name" value="Glyco_hydro_5_CS"/>
</dbReference>
<dbReference type="GO" id="GO:0030245">
    <property type="term" value="P:cellulose catabolic process"/>
    <property type="evidence" value="ECO:0007669"/>
    <property type="project" value="UniProtKB-KW"/>
</dbReference>
<feature type="domain" description="Dockerin" evidence="10">
    <location>
        <begin position="467"/>
        <end position="535"/>
    </location>
</feature>
<dbReference type="eggNOG" id="COG2730">
    <property type="taxonomic scope" value="Bacteria"/>
</dbReference>
<sequence precursor="true">MKSRCMKKALSIILALGMLSSFFMSSGIFSGFSLTVKAQEPDNNDDWLHVEGNQIVDMNGNPVWLTGTNWFGFNTGTNVFDGVWSCNMREALTKMADRGINFLRIPVSTEILTGWKNGKPAMPRSLNDYVNPELKGLNSLELFDFALDVCKEVGIKVMVDVHSPKSEAMGHNYPVWYDETYDTEAWISALEWLTERYKNDDTILAIDLKNEPHGKPYEKLMAKWDNSTDINNWKYAAETCAKRILKINPNLLIVIEGVEVYPKEGYDYTAVDEWGKESRYYYNWWGGNLRGVKDYPIDLGQYQKQVVYSPHDYGPLVHKQPWFYDGFTKETLYNDCWKDNWAYIYEEGIAPLLIGEWGGYMDGGPNEKWMIALRDYIVENRIHHTFWCYNANSGDTGGLVTHDFITWEEDKYELLKPALWQHNGKFVSLDHKVPLGSNGISLSDVYGDAIPTPTRADVPTPTVSSPVTLVYGDLNGDDDFNSIDFGLLKLVLLGLKSRTEINEKAADVDGNGHIDSIDYALMKQRLLGIIKKFPVEN</sequence>
<proteinExistence type="inferred from homology"/>
<dbReference type="SUPFAM" id="SSF51445">
    <property type="entry name" value="(Trans)glycosidases"/>
    <property type="match status" value="1"/>
</dbReference>
<dbReference type="Pfam" id="PF00150">
    <property type="entry name" value="Cellulase"/>
    <property type="match status" value="1"/>
</dbReference>
<evidence type="ECO:0000256" key="8">
    <source>
        <dbReference type="RuleBase" id="RU361153"/>
    </source>
</evidence>
<dbReference type="AlphaFoldDB" id="G8LY66"/>
<dbReference type="Pfam" id="PF00404">
    <property type="entry name" value="Dockerin_1"/>
    <property type="match status" value="1"/>
</dbReference>
<dbReference type="InterPro" id="IPR002105">
    <property type="entry name" value="Dockerin_1_rpt"/>
</dbReference>
<dbReference type="Proteomes" id="UP000005435">
    <property type="component" value="Chromosome"/>
</dbReference>
<dbReference type="PANTHER" id="PTHR35923:SF2">
    <property type="entry name" value="ENDOGLUCANASE"/>
    <property type="match status" value="1"/>
</dbReference>
<reference evidence="11 12" key="2">
    <citation type="journal article" date="2012" name="Stand. Genomic Sci.">
        <title>Complete Genome Sequence of Clostridium clariflavum DSM 19732.</title>
        <authorList>
            <person name="Izquierdo J.A."/>
            <person name="Goodwin L."/>
            <person name="Davenport K.W."/>
            <person name="Teshima H."/>
            <person name="Bruce D."/>
            <person name="Detter C."/>
            <person name="Tapia R."/>
            <person name="Han S."/>
            <person name="Land M."/>
            <person name="Hauser L."/>
            <person name="Jeffries C.D."/>
            <person name="Han J."/>
            <person name="Pitluck S."/>
            <person name="Nolan M."/>
            <person name="Chen A."/>
            <person name="Huntemann M."/>
            <person name="Mavromatis K."/>
            <person name="Mikhailova N."/>
            <person name="Liolios K."/>
            <person name="Woyke T."/>
            <person name="Lynd L.R."/>
        </authorList>
    </citation>
    <scope>NUCLEOTIDE SEQUENCE [LARGE SCALE GENOMIC DNA]</scope>
    <source>
        <strain evidence="12">DSM 19732 / NBRC 101661 / EBR45</strain>
    </source>
</reference>
<protein>
    <recommendedName>
        <fullName evidence="2">cellulase</fullName>
        <ecNumber evidence="2">3.2.1.4</ecNumber>
    </recommendedName>
</protein>
<evidence type="ECO:0000256" key="7">
    <source>
        <dbReference type="ARBA" id="ARBA00023326"/>
    </source>
</evidence>
<evidence type="ECO:0000259" key="10">
    <source>
        <dbReference type="PROSITE" id="PS51766"/>
    </source>
</evidence>
<keyword evidence="7" id="KW-0624">Polysaccharide degradation</keyword>
<evidence type="ECO:0000256" key="3">
    <source>
        <dbReference type="ARBA" id="ARBA00022801"/>
    </source>
</evidence>
<gene>
    <name evidence="11" type="ordered locus">Clocl_1122</name>
</gene>
<dbReference type="InterPro" id="IPR017853">
    <property type="entry name" value="GH"/>
</dbReference>
<keyword evidence="6 8" id="KW-0326">Glycosidase</keyword>
<dbReference type="HOGENOM" id="CLU_020735_2_0_9"/>
<evidence type="ECO:0000256" key="9">
    <source>
        <dbReference type="SAM" id="SignalP"/>
    </source>
</evidence>
<dbReference type="STRING" id="720554.Clocl_1122"/>
<comment type="catalytic activity">
    <reaction evidence="1">
        <text>Endohydrolysis of (1-&gt;4)-beta-D-glucosidic linkages in cellulose, lichenin and cereal beta-D-glucans.</text>
        <dbReference type="EC" id="3.2.1.4"/>
    </reaction>
</comment>
<dbReference type="PROSITE" id="PS51766">
    <property type="entry name" value="DOCKERIN"/>
    <property type="match status" value="1"/>
</dbReference>
<dbReference type="PANTHER" id="PTHR35923">
    <property type="entry name" value="MAJOR EXTRACELLULAR ENDOGLUCANASE"/>
    <property type="match status" value="1"/>
</dbReference>
<dbReference type="Gene3D" id="3.20.20.80">
    <property type="entry name" value="Glycosidases"/>
    <property type="match status" value="1"/>
</dbReference>
<keyword evidence="9" id="KW-0732">Signal</keyword>
<evidence type="ECO:0000256" key="5">
    <source>
        <dbReference type="ARBA" id="ARBA00023277"/>
    </source>
</evidence>
<dbReference type="PROSITE" id="PS00018">
    <property type="entry name" value="EF_HAND_1"/>
    <property type="match status" value="1"/>
</dbReference>
<dbReference type="EMBL" id="CP003065">
    <property type="protein sequence ID" value="AEV67797.1"/>
    <property type="molecule type" value="Genomic_DNA"/>
</dbReference>
<dbReference type="GO" id="GO:0008810">
    <property type="term" value="F:cellulase activity"/>
    <property type="evidence" value="ECO:0007669"/>
    <property type="project" value="UniProtKB-EC"/>
</dbReference>
<evidence type="ECO:0000256" key="1">
    <source>
        <dbReference type="ARBA" id="ARBA00000966"/>
    </source>
</evidence>
<organism evidence="11 12">
    <name type="scientific">Acetivibrio clariflavus (strain DSM 19732 / NBRC 101661 / EBR45)</name>
    <name type="common">Clostridium clariflavum</name>
    <dbReference type="NCBI Taxonomy" id="720554"/>
    <lineage>
        <taxon>Bacteria</taxon>
        <taxon>Bacillati</taxon>
        <taxon>Bacillota</taxon>
        <taxon>Clostridia</taxon>
        <taxon>Eubacteriales</taxon>
        <taxon>Oscillospiraceae</taxon>
        <taxon>Acetivibrio</taxon>
    </lineage>
</organism>
<dbReference type="Gene3D" id="1.10.1330.10">
    <property type="entry name" value="Dockerin domain"/>
    <property type="match status" value="1"/>
</dbReference>
<dbReference type="KEGG" id="ccl:Clocl_1122"/>
<evidence type="ECO:0000256" key="6">
    <source>
        <dbReference type="ARBA" id="ARBA00023295"/>
    </source>
</evidence>
<keyword evidence="5" id="KW-0119">Carbohydrate metabolism</keyword>
<reference evidence="12" key="1">
    <citation type="submission" date="2011-12" db="EMBL/GenBank/DDBJ databases">
        <title>Complete sequence of Clostridium clariflavum DSM 19732.</title>
        <authorList>
            <consortium name="US DOE Joint Genome Institute"/>
            <person name="Lucas S."/>
            <person name="Han J."/>
            <person name="Lapidus A."/>
            <person name="Cheng J.-F."/>
            <person name="Goodwin L."/>
            <person name="Pitluck S."/>
            <person name="Peters L."/>
            <person name="Teshima H."/>
            <person name="Detter J.C."/>
            <person name="Han C."/>
            <person name="Tapia R."/>
            <person name="Land M."/>
            <person name="Hauser L."/>
            <person name="Kyrpides N."/>
            <person name="Ivanova N."/>
            <person name="Pagani I."/>
            <person name="Kitzmiller T."/>
            <person name="Lynd L."/>
            <person name="Izquierdo J."/>
            <person name="Woyke T."/>
        </authorList>
    </citation>
    <scope>NUCLEOTIDE SEQUENCE [LARGE SCALE GENOMIC DNA]</scope>
    <source>
        <strain evidence="12">DSM 19732 / NBRC 101661 / EBR45</strain>
    </source>
</reference>
<dbReference type="EC" id="3.2.1.4" evidence="2"/>
<keyword evidence="4" id="KW-0136">Cellulose degradation</keyword>
<evidence type="ECO:0000256" key="2">
    <source>
        <dbReference type="ARBA" id="ARBA00012601"/>
    </source>
</evidence>
<dbReference type="SUPFAM" id="SSF63446">
    <property type="entry name" value="Type I dockerin domain"/>
    <property type="match status" value="1"/>
</dbReference>
<keyword evidence="3 8" id="KW-0378">Hydrolase</keyword>
<dbReference type="PROSITE" id="PS00659">
    <property type="entry name" value="GLYCOSYL_HYDROL_F5"/>
    <property type="match status" value="1"/>
</dbReference>
<feature type="chain" id="PRO_5038439814" description="cellulase" evidence="9">
    <location>
        <begin position="27"/>
        <end position="537"/>
    </location>
</feature>
<feature type="signal peptide" evidence="9">
    <location>
        <begin position="1"/>
        <end position="26"/>
    </location>
</feature>
<evidence type="ECO:0000313" key="12">
    <source>
        <dbReference type="Proteomes" id="UP000005435"/>
    </source>
</evidence>
<dbReference type="InterPro" id="IPR018247">
    <property type="entry name" value="EF_Hand_1_Ca_BS"/>
</dbReference>
<dbReference type="InterPro" id="IPR001547">
    <property type="entry name" value="Glyco_hydro_5"/>
</dbReference>